<organism evidence="1 2">
    <name type="scientific">Rhizobium mesoamericanum STM3625</name>
    <dbReference type="NCBI Taxonomy" id="1211777"/>
    <lineage>
        <taxon>Bacteria</taxon>
        <taxon>Pseudomonadati</taxon>
        <taxon>Pseudomonadota</taxon>
        <taxon>Alphaproteobacteria</taxon>
        <taxon>Hyphomicrobiales</taxon>
        <taxon>Rhizobiaceae</taxon>
        <taxon>Rhizobium/Agrobacterium group</taxon>
        <taxon>Rhizobium</taxon>
    </lineage>
</organism>
<evidence type="ECO:0000313" key="2">
    <source>
        <dbReference type="Proteomes" id="UP000009319"/>
    </source>
</evidence>
<name>K0PWR5_9HYPH</name>
<dbReference type="Proteomes" id="UP000009319">
    <property type="component" value="Unassembled WGS sequence"/>
</dbReference>
<sequence>MDGLRLLSRGAPIVRNKLDPDVHCWALDSQLLRVSTRWKSLRQLYTFNVAVALGYFFPCHLRAALSA</sequence>
<proteinExistence type="predicted"/>
<evidence type="ECO:0000313" key="1">
    <source>
        <dbReference type="EMBL" id="CCM78183.1"/>
    </source>
</evidence>
<comment type="caution">
    <text evidence="1">The sequence shown here is derived from an EMBL/GenBank/DDBJ whole genome shotgun (WGS) entry which is preliminary data.</text>
</comment>
<keyword evidence="2" id="KW-1185">Reference proteome</keyword>
<dbReference type="HOGENOM" id="CLU_2809497_0_0_5"/>
<accession>K0PWR5</accession>
<reference evidence="1 2" key="1">
    <citation type="journal article" date="2013" name="Genome Announc.">
        <title>Draft Genome Sequence of Rhizobium mesoamericanum STM3625, a Nitrogen-Fixing Symbiont of Mimosa pudica Isolated in French Guiana (South America).</title>
        <authorList>
            <person name="Moulin L."/>
            <person name="Mornico D."/>
            <person name="Melkonian R."/>
            <person name="Klonowska A."/>
        </authorList>
    </citation>
    <scope>NUCLEOTIDE SEQUENCE [LARGE SCALE GENOMIC DNA]</scope>
    <source>
        <strain evidence="1 2">STM3625</strain>
    </source>
</reference>
<gene>
    <name evidence="1" type="ORF">BN77_p10143</name>
</gene>
<dbReference type="AlphaFoldDB" id="K0PWR5"/>
<dbReference type="EMBL" id="CANI01000035">
    <property type="protein sequence ID" value="CCM78183.1"/>
    <property type="molecule type" value="Genomic_DNA"/>
</dbReference>
<protein>
    <submittedName>
        <fullName evidence="1">Uncharacterized protein</fullName>
    </submittedName>
</protein>